<accession>A0A8J3DTZ3</accession>
<dbReference type="RefSeq" id="WP_189500992.1">
    <property type="nucleotide sequence ID" value="NZ_BMZQ01000001.1"/>
</dbReference>
<keyword evidence="1" id="KW-0472">Membrane</keyword>
<gene>
    <name evidence="2" type="ORF">GCM10016234_01830</name>
</gene>
<comment type="caution">
    <text evidence="2">The sequence shown here is derived from an EMBL/GenBank/DDBJ whole genome shotgun (WGS) entry which is preliminary data.</text>
</comment>
<protein>
    <submittedName>
        <fullName evidence="2">Uncharacterized protein</fullName>
    </submittedName>
</protein>
<reference evidence="2" key="1">
    <citation type="journal article" date="2014" name="Int. J. Syst. Evol. Microbiol.">
        <title>Complete genome sequence of Corynebacterium casei LMG S-19264T (=DSM 44701T), isolated from a smear-ripened cheese.</title>
        <authorList>
            <consortium name="US DOE Joint Genome Institute (JGI-PGF)"/>
            <person name="Walter F."/>
            <person name="Albersmeier A."/>
            <person name="Kalinowski J."/>
            <person name="Ruckert C."/>
        </authorList>
    </citation>
    <scope>NUCLEOTIDE SEQUENCE</scope>
    <source>
        <strain evidence="2">KCTC 42249</strain>
    </source>
</reference>
<evidence type="ECO:0000313" key="2">
    <source>
        <dbReference type="EMBL" id="GHD05591.1"/>
    </source>
</evidence>
<keyword evidence="1" id="KW-1133">Transmembrane helix</keyword>
<dbReference type="Proteomes" id="UP000630142">
    <property type="component" value="Unassembled WGS sequence"/>
</dbReference>
<dbReference type="EMBL" id="BMZQ01000001">
    <property type="protein sequence ID" value="GHD05591.1"/>
    <property type="molecule type" value="Genomic_DNA"/>
</dbReference>
<feature type="transmembrane region" description="Helical" evidence="1">
    <location>
        <begin position="71"/>
        <end position="89"/>
    </location>
</feature>
<dbReference type="AlphaFoldDB" id="A0A8J3DTZ3"/>
<evidence type="ECO:0000313" key="3">
    <source>
        <dbReference type="Proteomes" id="UP000630142"/>
    </source>
</evidence>
<keyword evidence="1" id="KW-0812">Transmembrane</keyword>
<reference evidence="2" key="2">
    <citation type="submission" date="2020-09" db="EMBL/GenBank/DDBJ databases">
        <authorList>
            <person name="Sun Q."/>
            <person name="Kim S."/>
        </authorList>
    </citation>
    <scope>NUCLEOTIDE SEQUENCE</scope>
    <source>
        <strain evidence="2">KCTC 42249</strain>
    </source>
</reference>
<feature type="transmembrane region" description="Helical" evidence="1">
    <location>
        <begin position="12"/>
        <end position="29"/>
    </location>
</feature>
<sequence>MLVIETGLSDPALHVLIGLGLFLAAYALSRSPWRALVLVGLIQAGNEINDYTVKGHRDFTAYLIDTAFDSAWTLALPLGLTVIVAIVQYRRRKR</sequence>
<proteinExistence type="predicted"/>
<name>A0A8J3DTZ3_9HYPH</name>
<keyword evidence="3" id="KW-1185">Reference proteome</keyword>
<organism evidence="2 3">
    <name type="scientific">Tianweitania populi</name>
    <dbReference type="NCBI Taxonomy" id="1607949"/>
    <lineage>
        <taxon>Bacteria</taxon>
        <taxon>Pseudomonadati</taxon>
        <taxon>Pseudomonadota</taxon>
        <taxon>Alphaproteobacteria</taxon>
        <taxon>Hyphomicrobiales</taxon>
        <taxon>Phyllobacteriaceae</taxon>
        <taxon>Tianweitania</taxon>
    </lineage>
</organism>
<evidence type="ECO:0000256" key="1">
    <source>
        <dbReference type="SAM" id="Phobius"/>
    </source>
</evidence>